<feature type="region of interest" description="Disordered" evidence="1">
    <location>
        <begin position="382"/>
        <end position="421"/>
    </location>
</feature>
<dbReference type="InterPro" id="IPR027417">
    <property type="entry name" value="P-loop_NTPase"/>
</dbReference>
<gene>
    <name evidence="3" type="ORF">GGD89_002081</name>
</gene>
<dbReference type="AlphaFoldDB" id="A0A7W6W9T0"/>
<dbReference type="Proteomes" id="UP000554286">
    <property type="component" value="Unassembled WGS sequence"/>
</dbReference>
<dbReference type="PANTHER" id="PTHR36451:SF1">
    <property type="entry name" value="OMEGA-HYDROXY-BETA-DIHYDROMENAQUINONE-9 SULFOTRANSFERASE STF3"/>
    <property type="match status" value="1"/>
</dbReference>
<dbReference type="RefSeq" id="WP_184044877.1">
    <property type="nucleotide sequence ID" value="NZ_JACIGK010000013.1"/>
</dbReference>
<protein>
    <recommendedName>
        <fullName evidence="5">Sulfotransferase family protein</fullName>
    </recommendedName>
</protein>
<sequence>MGSLVGDSLTRYGALLRAAAAPPPGRRRPTAYRLLVMAAFVPLFTLGMLLHILALLLDEALFPGYRRVEIRAPLVILGVPRSGTTALHRVLARDPGLTTFSTWECLFAPSIIQRKAVLALARLDRAVGHPLGRVLGWLQDRVFGALDDVHAMDLAAPEEDYLALLPILACFILVVPFPRAEALWRLGRVDRDMPDGERRRLIAFYRRILQRHLYVHGAHKRLLSKNAAFAGMAGTLLETFPDARVICCLRDPLAVVPSQVSAVQGGVALFGGDPEGVVFRARMPELLAGYYETLLRVLPPPAAAERHVILDMAAIKTELSRSVRHAYDILGLPVHPDLDATLEAETARSRAWRSAHRYTASDLGLDEADLRRRFAGVHAAYPFGRATSPDRPSEAPGHAADREAPTGRPPGPPVLAGSQGR</sequence>
<dbReference type="EMBL" id="JACIGK010000013">
    <property type="protein sequence ID" value="MBB4266450.1"/>
    <property type="molecule type" value="Genomic_DNA"/>
</dbReference>
<name>A0A7W6W9T0_9PROT</name>
<evidence type="ECO:0000256" key="1">
    <source>
        <dbReference type="SAM" id="MobiDB-lite"/>
    </source>
</evidence>
<evidence type="ECO:0000313" key="4">
    <source>
        <dbReference type="Proteomes" id="UP000554286"/>
    </source>
</evidence>
<comment type="caution">
    <text evidence="3">The sequence shown here is derived from an EMBL/GenBank/DDBJ whole genome shotgun (WGS) entry which is preliminary data.</text>
</comment>
<accession>A0A7W6W9T0</accession>
<evidence type="ECO:0000313" key="3">
    <source>
        <dbReference type="EMBL" id="MBB4266450.1"/>
    </source>
</evidence>
<evidence type="ECO:0008006" key="5">
    <source>
        <dbReference type="Google" id="ProtNLM"/>
    </source>
</evidence>
<dbReference type="InterPro" id="IPR052736">
    <property type="entry name" value="Stf3_sulfotransferase"/>
</dbReference>
<dbReference type="Pfam" id="PF13469">
    <property type="entry name" value="Sulfotransfer_3"/>
    <property type="match status" value="1"/>
</dbReference>
<keyword evidence="2" id="KW-0812">Transmembrane</keyword>
<keyword evidence="2" id="KW-0472">Membrane</keyword>
<feature type="transmembrane region" description="Helical" evidence="2">
    <location>
        <begin position="34"/>
        <end position="57"/>
    </location>
</feature>
<organism evidence="3 4">
    <name type="scientific">Roseospira visakhapatnamensis</name>
    <dbReference type="NCBI Taxonomy" id="390880"/>
    <lineage>
        <taxon>Bacteria</taxon>
        <taxon>Pseudomonadati</taxon>
        <taxon>Pseudomonadota</taxon>
        <taxon>Alphaproteobacteria</taxon>
        <taxon>Rhodospirillales</taxon>
        <taxon>Rhodospirillaceae</taxon>
        <taxon>Roseospira</taxon>
    </lineage>
</organism>
<keyword evidence="4" id="KW-1185">Reference proteome</keyword>
<evidence type="ECO:0000256" key="2">
    <source>
        <dbReference type="SAM" id="Phobius"/>
    </source>
</evidence>
<keyword evidence="2" id="KW-1133">Transmembrane helix</keyword>
<dbReference type="Gene3D" id="3.40.50.300">
    <property type="entry name" value="P-loop containing nucleotide triphosphate hydrolases"/>
    <property type="match status" value="1"/>
</dbReference>
<dbReference type="PANTHER" id="PTHR36451">
    <property type="entry name" value="PAPS-DEPENDENT SULFOTRANSFERASE STF3"/>
    <property type="match status" value="1"/>
</dbReference>
<reference evidence="3 4" key="1">
    <citation type="submission" date="2020-08" db="EMBL/GenBank/DDBJ databases">
        <title>Genome sequencing of Purple Non-Sulfur Bacteria from various extreme environments.</title>
        <authorList>
            <person name="Mayer M."/>
        </authorList>
    </citation>
    <scope>NUCLEOTIDE SEQUENCE [LARGE SCALE GENOMIC DNA]</scope>
    <source>
        <strain evidence="3 4">JA131</strain>
    </source>
</reference>
<proteinExistence type="predicted"/>
<dbReference type="SUPFAM" id="SSF52540">
    <property type="entry name" value="P-loop containing nucleoside triphosphate hydrolases"/>
    <property type="match status" value="1"/>
</dbReference>